<accession>A0A936ZX55</accession>
<dbReference type="SUPFAM" id="SSF81901">
    <property type="entry name" value="HCP-like"/>
    <property type="match status" value="1"/>
</dbReference>
<keyword evidence="14" id="KW-0408">Iron</keyword>
<comment type="cofactor">
    <cofactor evidence="2">
        <name>[4Fe-4S] cluster</name>
        <dbReference type="ChEBI" id="CHEBI:49883"/>
    </cofactor>
</comment>
<keyword evidence="13" id="KW-0067">ATP-binding</keyword>
<comment type="function">
    <text evidence="17">Member of the two-component regulatory system NreB/NreC involved in the control of dissimilatory nitrate/nitrite reduction in response to oxygen. NreB functions as a direct oxygen sensor histidine kinase which is autophosphorylated, in the absence of oxygen, probably at the conserved histidine residue, and transfers its phosphate group probably to a conserved aspartate residue of NreC. NreB/NreC activates the expression of the nitrate (narGHJI) and nitrite (nir) reductase operons, as well as the putative nitrate transporter gene narT.</text>
</comment>
<evidence type="ECO:0000256" key="16">
    <source>
        <dbReference type="ARBA" id="ARBA00023014"/>
    </source>
</evidence>
<feature type="chain" id="PRO_5036867497" description="Oxygen sensor histidine kinase NreB" evidence="21">
    <location>
        <begin position="20"/>
        <end position="634"/>
    </location>
</feature>
<dbReference type="InterPro" id="IPR004358">
    <property type="entry name" value="Sig_transdc_His_kin-like_C"/>
</dbReference>
<dbReference type="EMBL" id="JAERQJ010000003">
    <property type="protein sequence ID" value="MBL0683886.1"/>
    <property type="molecule type" value="Genomic_DNA"/>
</dbReference>
<comment type="caution">
    <text evidence="23">The sequence shown here is derived from an EMBL/GenBank/DDBJ whole genome shotgun (WGS) entry which is preliminary data.</text>
</comment>
<keyword evidence="15" id="KW-0902">Two-component regulatory system</keyword>
<evidence type="ECO:0000256" key="8">
    <source>
        <dbReference type="ARBA" id="ARBA00022553"/>
    </source>
</evidence>
<evidence type="ECO:0000256" key="10">
    <source>
        <dbReference type="ARBA" id="ARBA00022723"/>
    </source>
</evidence>
<comment type="subcellular location">
    <subcellularLocation>
        <location evidence="3">Cytoplasm</location>
    </subcellularLocation>
</comment>
<evidence type="ECO:0000256" key="12">
    <source>
        <dbReference type="ARBA" id="ARBA00022777"/>
    </source>
</evidence>
<dbReference type="InterPro" id="IPR050482">
    <property type="entry name" value="Sensor_HK_TwoCompSys"/>
</dbReference>
<dbReference type="Gene3D" id="1.25.40.10">
    <property type="entry name" value="Tetratricopeptide repeat domain"/>
    <property type="match status" value="2"/>
</dbReference>
<dbReference type="AlphaFoldDB" id="A0A936ZX55"/>
<keyword evidence="24" id="KW-1185">Reference proteome</keyword>
<feature type="domain" description="Histidine kinase" evidence="22">
    <location>
        <begin position="446"/>
        <end position="634"/>
    </location>
</feature>
<feature type="transmembrane region" description="Helical" evidence="20">
    <location>
        <begin position="380"/>
        <end position="399"/>
    </location>
</feature>
<dbReference type="Pfam" id="PF13181">
    <property type="entry name" value="TPR_8"/>
    <property type="match status" value="3"/>
</dbReference>
<evidence type="ECO:0000259" key="22">
    <source>
        <dbReference type="PROSITE" id="PS50109"/>
    </source>
</evidence>
<evidence type="ECO:0000256" key="9">
    <source>
        <dbReference type="ARBA" id="ARBA00022679"/>
    </source>
</evidence>
<keyword evidence="9" id="KW-0808">Transferase</keyword>
<dbReference type="GO" id="GO:0005524">
    <property type="term" value="F:ATP binding"/>
    <property type="evidence" value="ECO:0007669"/>
    <property type="project" value="UniProtKB-KW"/>
</dbReference>
<feature type="repeat" description="TPR" evidence="19">
    <location>
        <begin position="109"/>
        <end position="142"/>
    </location>
</feature>
<dbReference type="InterPro" id="IPR036890">
    <property type="entry name" value="HATPase_C_sf"/>
</dbReference>
<evidence type="ECO:0000256" key="5">
    <source>
        <dbReference type="ARBA" id="ARBA00017322"/>
    </source>
</evidence>
<dbReference type="GO" id="GO:0016020">
    <property type="term" value="C:membrane"/>
    <property type="evidence" value="ECO:0007669"/>
    <property type="project" value="InterPro"/>
</dbReference>
<dbReference type="PROSITE" id="PS50109">
    <property type="entry name" value="HIS_KIN"/>
    <property type="match status" value="1"/>
</dbReference>
<organism evidence="23 24">
    <name type="scientific">Aquimarina mytili</name>
    <dbReference type="NCBI Taxonomy" id="874423"/>
    <lineage>
        <taxon>Bacteria</taxon>
        <taxon>Pseudomonadati</taxon>
        <taxon>Bacteroidota</taxon>
        <taxon>Flavobacteriia</taxon>
        <taxon>Flavobacteriales</taxon>
        <taxon>Flavobacteriaceae</taxon>
        <taxon>Aquimarina</taxon>
    </lineage>
</organism>
<keyword evidence="8" id="KW-0597">Phosphoprotein</keyword>
<keyword evidence="10" id="KW-0479">Metal-binding</keyword>
<evidence type="ECO:0000256" key="6">
    <source>
        <dbReference type="ARBA" id="ARBA00022485"/>
    </source>
</evidence>
<dbReference type="SUPFAM" id="SSF55874">
    <property type="entry name" value="ATPase domain of HSP90 chaperone/DNA topoisomerase II/histidine kinase"/>
    <property type="match status" value="1"/>
</dbReference>
<dbReference type="EC" id="2.7.13.3" evidence="4"/>
<dbReference type="InterPro" id="IPR011712">
    <property type="entry name" value="Sig_transdc_His_kin_sub3_dim/P"/>
</dbReference>
<keyword evidence="20" id="KW-0812">Transmembrane</keyword>
<evidence type="ECO:0000256" key="18">
    <source>
        <dbReference type="ARBA" id="ARBA00030800"/>
    </source>
</evidence>
<evidence type="ECO:0000313" key="24">
    <source>
        <dbReference type="Proteomes" id="UP000651057"/>
    </source>
</evidence>
<dbReference type="GO" id="GO:0046872">
    <property type="term" value="F:metal ion binding"/>
    <property type="evidence" value="ECO:0007669"/>
    <property type="project" value="UniProtKB-KW"/>
</dbReference>
<dbReference type="PANTHER" id="PTHR24421:SF10">
    <property type="entry name" value="NITRATE_NITRITE SENSOR PROTEIN NARQ"/>
    <property type="match status" value="1"/>
</dbReference>
<evidence type="ECO:0000256" key="20">
    <source>
        <dbReference type="SAM" id="Phobius"/>
    </source>
</evidence>
<dbReference type="GO" id="GO:0051539">
    <property type="term" value="F:4 iron, 4 sulfur cluster binding"/>
    <property type="evidence" value="ECO:0007669"/>
    <property type="project" value="UniProtKB-KW"/>
</dbReference>
<feature type="signal peptide" evidence="21">
    <location>
        <begin position="1"/>
        <end position="19"/>
    </location>
</feature>
<dbReference type="Gene3D" id="3.30.565.10">
    <property type="entry name" value="Histidine kinase-like ATPase, C-terminal domain"/>
    <property type="match status" value="1"/>
</dbReference>
<dbReference type="InterPro" id="IPR019734">
    <property type="entry name" value="TPR_rpt"/>
</dbReference>
<dbReference type="GO" id="GO:0046983">
    <property type="term" value="F:protein dimerization activity"/>
    <property type="evidence" value="ECO:0007669"/>
    <property type="project" value="InterPro"/>
</dbReference>
<dbReference type="PRINTS" id="PR00344">
    <property type="entry name" value="BCTRLSENSOR"/>
</dbReference>
<evidence type="ECO:0000256" key="1">
    <source>
        <dbReference type="ARBA" id="ARBA00000085"/>
    </source>
</evidence>
<dbReference type="Proteomes" id="UP000651057">
    <property type="component" value="Unassembled WGS sequence"/>
</dbReference>
<evidence type="ECO:0000256" key="14">
    <source>
        <dbReference type="ARBA" id="ARBA00023004"/>
    </source>
</evidence>
<dbReference type="GO" id="GO:0005737">
    <property type="term" value="C:cytoplasm"/>
    <property type="evidence" value="ECO:0007669"/>
    <property type="project" value="UniProtKB-SubCell"/>
</dbReference>
<gene>
    <name evidence="23" type="ORF">JJQ60_10185</name>
</gene>
<dbReference type="PANTHER" id="PTHR24421">
    <property type="entry name" value="NITRATE/NITRITE SENSOR PROTEIN NARX-RELATED"/>
    <property type="match status" value="1"/>
</dbReference>
<keyword evidence="16" id="KW-0411">Iron-sulfur</keyword>
<dbReference type="Pfam" id="PF07730">
    <property type="entry name" value="HisKA_3"/>
    <property type="match status" value="1"/>
</dbReference>
<evidence type="ECO:0000256" key="3">
    <source>
        <dbReference type="ARBA" id="ARBA00004496"/>
    </source>
</evidence>
<keyword evidence="7" id="KW-0963">Cytoplasm</keyword>
<evidence type="ECO:0000256" key="21">
    <source>
        <dbReference type="SAM" id="SignalP"/>
    </source>
</evidence>
<evidence type="ECO:0000256" key="11">
    <source>
        <dbReference type="ARBA" id="ARBA00022741"/>
    </source>
</evidence>
<keyword evidence="6" id="KW-0004">4Fe-4S</keyword>
<evidence type="ECO:0000256" key="2">
    <source>
        <dbReference type="ARBA" id="ARBA00001966"/>
    </source>
</evidence>
<name>A0A936ZX55_9FLAO</name>
<keyword evidence="20" id="KW-0472">Membrane</keyword>
<sequence length="634" mass="73726">MRSTFLFILLIFISGNLLAQNQKEFNTIHDEIRSEVKEKDLNYVLKRIDSLYEISKTVADTTSMFKAIRLKGFAYEQNGDYTSAIHVYKMESKKIMPYSQSYLKDSLSMITFYSIGKLSRDKGDFVEASKYYVKSLELAQKHNDTLYLYGNYNGFSRVFILQKDFKQGKEYLHKALQYTTSDKGKYRVYNNLSNISFYQKEYEEAKEFLIKAQQLLKEDDYPELLNNYNNLSAINHNLGDHQKGLDYIIKSYELAVKTNANAKNLARALLNISTSYTELKDFKKSELYMTKCDSMMKSVQSIDLKREMYKSFRDNYKDIGNYKKALQYSTLFMNYKDSILNEQNLKTIQDLKLKYETDIKDKELINQAKLLSSRKRQSNYLWVGLLSVIILLGISTYLYRQKLKTQKLLLTNKEALNEEQIAKLLEEQKLETIKAQLNGQNKERERISKDLHDSVSGDLAAIKLQLSQVAGQANEIQILANRLDQVYHEVRAISHDLLPKEINVNTFTDLIHQLISFKTTESTKIHTEFFPENNLNTLSERYQVEIYRIFQELLTNINKHANAKEVFINIIHHEEYINIMMEDNGQGYDTTNANNKGIGLRNIKSRLKELHGQLEITSSPGQGTIVNINIPVIT</sequence>
<evidence type="ECO:0000256" key="17">
    <source>
        <dbReference type="ARBA" id="ARBA00024827"/>
    </source>
</evidence>
<dbReference type="RefSeq" id="WP_201919296.1">
    <property type="nucleotide sequence ID" value="NZ_BAABAX010000005.1"/>
</dbReference>
<proteinExistence type="predicted"/>
<evidence type="ECO:0000256" key="7">
    <source>
        <dbReference type="ARBA" id="ARBA00022490"/>
    </source>
</evidence>
<keyword evidence="20" id="KW-1133">Transmembrane helix</keyword>
<evidence type="ECO:0000256" key="13">
    <source>
        <dbReference type="ARBA" id="ARBA00022840"/>
    </source>
</evidence>
<keyword evidence="21" id="KW-0732">Signal</keyword>
<reference evidence="23" key="1">
    <citation type="submission" date="2021-01" db="EMBL/GenBank/DDBJ databases">
        <authorList>
            <person name="Zhong Y.L."/>
        </authorList>
    </citation>
    <scope>NUCLEOTIDE SEQUENCE</scope>
    <source>
        <strain evidence="23">KCTC 23302</strain>
    </source>
</reference>
<dbReference type="PROSITE" id="PS50005">
    <property type="entry name" value="TPR"/>
    <property type="match status" value="1"/>
</dbReference>
<evidence type="ECO:0000256" key="4">
    <source>
        <dbReference type="ARBA" id="ARBA00012438"/>
    </source>
</evidence>
<dbReference type="SMART" id="SM00028">
    <property type="entry name" value="TPR"/>
    <property type="match status" value="3"/>
</dbReference>
<evidence type="ECO:0000313" key="23">
    <source>
        <dbReference type="EMBL" id="MBL0683886.1"/>
    </source>
</evidence>
<evidence type="ECO:0000256" key="19">
    <source>
        <dbReference type="PROSITE-ProRule" id="PRU00339"/>
    </source>
</evidence>
<dbReference type="GO" id="GO:0000155">
    <property type="term" value="F:phosphorelay sensor kinase activity"/>
    <property type="evidence" value="ECO:0007669"/>
    <property type="project" value="InterPro"/>
</dbReference>
<protein>
    <recommendedName>
        <fullName evidence="5">Oxygen sensor histidine kinase NreB</fullName>
        <ecNumber evidence="4">2.7.13.3</ecNumber>
    </recommendedName>
    <alternativeName>
        <fullName evidence="18">Nitrogen regulation protein B</fullName>
    </alternativeName>
</protein>
<comment type="catalytic activity">
    <reaction evidence="1">
        <text>ATP + protein L-histidine = ADP + protein N-phospho-L-histidine.</text>
        <dbReference type="EC" id="2.7.13.3"/>
    </reaction>
</comment>
<keyword evidence="12 23" id="KW-0418">Kinase</keyword>
<dbReference type="CDD" id="cd16917">
    <property type="entry name" value="HATPase_UhpB-NarQ-NarX-like"/>
    <property type="match status" value="1"/>
</dbReference>
<dbReference type="Gene3D" id="1.20.5.1930">
    <property type="match status" value="1"/>
</dbReference>
<keyword evidence="11" id="KW-0547">Nucleotide-binding</keyword>
<dbReference type="InterPro" id="IPR005467">
    <property type="entry name" value="His_kinase_dom"/>
</dbReference>
<keyword evidence="19" id="KW-0802">TPR repeat</keyword>
<dbReference type="Pfam" id="PF02518">
    <property type="entry name" value="HATPase_c"/>
    <property type="match status" value="1"/>
</dbReference>
<dbReference type="InterPro" id="IPR003594">
    <property type="entry name" value="HATPase_dom"/>
</dbReference>
<evidence type="ECO:0000256" key="15">
    <source>
        <dbReference type="ARBA" id="ARBA00023012"/>
    </source>
</evidence>
<dbReference type="InterPro" id="IPR011990">
    <property type="entry name" value="TPR-like_helical_dom_sf"/>
</dbReference>